<proteinExistence type="predicted"/>
<organism evidence="1 2">
    <name type="scientific">Larkinella rosea</name>
    <dbReference type="NCBI Taxonomy" id="2025312"/>
    <lineage>
        <taxon>Bacteria</taxon>
        <taxon>Pseudomonadati</taxon>
        <taxon>Bacteroidota</taxon>
        <taxon>Cytophagia</taxon>
        <taxon>Cytophagales</taxon>
        <taxon>Spirosomataceae</taxon>
        <taxon>Larkinella</taxon>
    </lineage>
</organism>
<evidence type="ECO:0000313" key="2">
    <source>
        <dbReference type="Proteomes" id="UP000271925"/>
    </source>
</evidence>
<dbReference type="RefSeq" id="WP_124872973.1">
    <property type="nucleotide sequence ID" value="NZ_RQJO01000007.1"/>
</dbReference>
<gene>
    <name evidence="1" type="ORF">EHT25_07820</name>
</gene>
<reference evidence="1 2" key="1">
    <citation type="submission" date="2018-11" db="EMBL/GenBank/DDBJ databases">
        <authorList>
            <person name="Zhou Z."/>
            <person name="Wang G."/>
        </authorList>
    </citation>
    <scope>NUCLEOTIDE SEQUENCE [LARGE SCALE GENOMIC DNA]</scope>
    <source>
        <strain evidence="1 2">KCTC52004</strain>
    </source>
</reference>
<dbReference type="OrthoDB" id="946519at2"/>
<dbReference type="AlphaFoldDB" id="A0A3P1C2N2"/>
<dbReference type="EMBL" id="RQJO01000007">
    <property type="protein sequence ID" value="RRB07670.1"/>
    <property type="molecule type" value="Genomic_DNA"/>
</dbReference>
<keyword evidence="2" id="KW-1185">Reference proteome</keyword>
<evidence type="ECO:0000313" key="1">
    <source>
        <dbReference type="EMBL" id="RRB07670.1"/>
    </source>
</evidence>
<name>A0A3P1C2N2_9BACT</name>
<dbReference type="Proteomes" id="UP000271925">
    <property type="component" value="Unassembled WGS sequence"/>
</dbReference>
<dbReference type="SUPFAM" id="SSF53335">
    <property type="entry name" value="S-adenosyl-L-methionine-dependent methyltransferases"/>
    <property type="match status" value="1"/>
</dbReference>
<evidence type="ECO:0008006" key="3">
    <source>
        <dbReference type="Google" id="ProtNLM"/>
    </source>
</evidence>
<sequence>MTSDLLKPLSPSFAGIPFLFTFVFLLIVCHTSVAQFEDNGCLSKHFTKRENIEWLLNSYRRIYDFHKQEKLASIGAGSGEREIIYSMMDDSLVFYLQDINPVCLQPENLALTVRQVYQIAGRRNTASFIPYRGNEKETRLPIHFFDKIIIENSLHEFTYPNEMLISIRSNLKKDGYLFIWELIARRNGRKHKDVANPCLPKKI</sequence>
<accession>A0A3P1C2N2</accession>
<dbReference type="Gene3D" id="3.40.50.150">
    <property type="entry name" value="Vaccinia Virus protein VP39"/>
    <property type="match status" value="1"/>
</dbReference>
<dbReference type="InterPro" id="IPR029063">
    <property type="entry name" value="SAM-dependent_MTases_sf"/>
</dbReference>
<protein>
    <recommendedName>
        <fullName evidence="3">Class I SAM-dependent methyltransferase</fullName>
    </recommendedName>
</protein>
<comment type="caution">
    <text evidence="1">The sequence shown here is derived from an EMBL/GenBank/DDBJ whole genome shotgun (WGS) entry which is preliminary data.</text>
</comment>